<gene>
    <name evidence="8" type="ORF">N7476_010823</name>
</gene>
<reference evidence="8" key="2">
    <citation type="journal article" date="2023" name="IMA Fungus">
        <title>Comparative genomic study of the Penicillium genus elucidates a diverse pangenome and 15 lateral gene transfer events.</title>
        <authorList>
            <person name="Petersen C."/>
            <person name="Sorensen T."/>
            <person name="Nielsen M.R."/>
            <person name="Sondergaard T.E."/>
            <person name="Sorensen J.L."/>
            <person name="Fitzpatrick D.A."/>
            <person name="Frisvad J.C."/>
            <person name="Nielsen K.L."/>
        </authorList>
    </citation>
    <scope>NUCLEOTIDE SEQUENCE</scope>
    <source>
        <strain evidence="8">IBT 21472</strain>
    </source>
</reference>
<dbReference type="OrthoDB" id="444631at2759"/>
<dbReference type="PANTHER" id="PTHR33048">
    <property type="entry name" value="PTH11-LIKE INTEGRAL MEMBRANE PROTEIN (AFU_ORTHOLOGUE AFUA_5G11245)"/>
    <property type="match status" value="1"/>
</dbReference>
<reference evidence="8" key="1">
    <citation type="submission" date="2022-12" db="EMBL/GenBank/DDBJ databases">
        <authorList>
            <person name="Petersen C."/>
        </authorList>
    </citation>
    <scope>NUCLEOTIDE SEQUENCE</scope>
    <source>
        <strain evidence="8">IBT 21472</strain>
    </source>
</reference>
<protein>
    <recommendedName>
        <fullName evidence="7">Rhodopsin domain-containing protein</fullName>
    </recommendedName>
</protein>
<evidence type="ECO:0000256" key="2">
    <source>
        <dbReference type="ARBA" id="ARBA00022692"/>
    </source>
</evidence>
<organism evidence="8 9">
    <name type="scientific">Penicillium atrosanguineum</name>
    <dbReference type="NCBI Taxonomy" id="1132637"/>
    <lineage>
        <taxon>Eukaryota</taxon>
        <taxon>Fungi</taxon>
        <taxon>Dikarya</taxon>
        <taxon>Ascomycota</taxon>
        <taxon>Pezizomycotina</taxon>
        <taxon>Eurotiomycetes</taxon>
        <taxon>Eurotiomycetidae</taxon>
        <taxon>Eurotiales</taxon>
        <taxon>Aspergillaceae</taxon>
        <taxon>Penicillium</taxon>
    </lineage>
</organism>
<dbReference type="InterPro" id="IPR052337">
    <property type="entry name" value="SAT4-like"/>
</dbReference>
<dbReference type="GO" id="GO:0016020">
    <property type="term" value="C:membrane"/>
    <property type="evidence" value="ECO:0007669"/>
    <property type="project" value="UniProtKB-SubCell"/>
</dbReference>
<feature type="transmembrane region" description="Helical" evidence="6">
    <location>
        <begin position="137"/>
        <end position="157"/>
    </location>
</feature>
<dbReference type="PANTHER" id="PTHR33048:SF162">
    <property type="entry name" value="SATRATOXIN BIOSYNTHESIS SC1 CLUSTER PROTEIN 4"/>
    <property type="match status" value="1"/>
</dbReference>
<evidence type="ECO:0000256" key="6">
    <source>
        <dbReference type="SAM" id="Phobius"/>
    </source>
</evidence>
<dbReference type="InterPro" id="IPR049326">
    <property type="entry name" value="Rhodopsin_dom_fungi"/>
</dbReference>
<dbReference type="Proteomes" id="UP001147746">
    <property type="component" value="Unassembled WGS sequence"/>
</dbReference>
<comment type="similarity">
    <text evidence="5">Belongs to the SAT4 family.</text>
</comment>
<evidence type="ECO:0000256" key="3">
    <source>
        <dbReference type="ARBA" id="ARBA00022989"/>
    </source>
</evidence>
<comment type="caution">
    <text evidence="8">The sequence shown here is derived from an EMBL/GenBank/DDBJ whole genome shotgun (WGS) entry which is preliminary data.</text>
</comment>
<evidence type="ECO:0000256" key="5">
    <source>
        <dbReference type="ARBA" id="ARBA00038359"/>
    </source>
</evidence>
<evidence type="ECO:0000259" key="7">
    <source>
        <dbReference type="Pfam" id="PF20684"/>
    </source>
</evidence>
<name>A0A9W9GFY8_9EURO</name>
<comment type="subcellular location">
    <subcellularLocation>
        <location evidence="1">Membrane</location>
        <topology evidence="1">Multi-pass membrane protein</topology>
    </subcellularLocation>
</comment>
<feature type="transmembrane region" description="Helical" evidence="6">
    <location>
        <begin position="20"/>
        <end position="42"/>
    </location>
</feature>
<feature type="transmembrane region" description="Helical" evidence="6">
    <location>
        <begin position="181"/>
        <end position="205"/>
    </location>
</feature>
<keyword evidence="9" id="KW-1185">Reference proteome</keyword>
<dbReference type="AlphaFoldDB" id="A0A9W9GFY8"/>
<keyword evidence="2 6" id="KW-0812">Transmembrane</keyword>
<feature type="transmembrane region" description="Helical" evidence="6">
    <location>
        <begin position="99"/>
        <end position="125"/>
    </location>
</feature>
<evidence type="ECO:0000256" key="1">
    <source>
        <dbReference type="ARBA" id="ARBA00004141"/>
    </source>
</evidence>
<evidence type="ECO:0000256" key="4">
    <source>
        <dbReference type="ARBA" id="ARBA00023136"/>
    </source>
</evidence>
<dbReference type="EMBL" id="JAPZBO010000010">
    <property type="protein sequence ID" value="KAJ5299266.1"/>
    <property type="molecule type" value="Genomic_DNA"/>
</dbReference>
<accession>A0A9W9GFY8</accession>
<dbReference type="Pfam" id="PF20684">
    <property type="entry name" value="Fung_rhodopsin"/>
    <property type="match status" value="1"/>
</dbReference>
<sequence length="379" mass="41638">MVTMGASAPQGVATTLSADGLIAVTWTGAALGILFTGIRITIRLTQMKRLLTDDYFVLLALAFLIANAVLQTLQAPHLYYMALDLTGPDIMYHGTLYTYYEFAIIGVFWSVLWAIKGSFLALFWIISDGLPHYRRAWWAITIFAIVAYIGCWLASVFTCHPASNYFKFGKCVKPIDQEGSVISICYSTAVDIITDLLIMSLPLRILWNARINSKQKVGLVIVFSLGFIIIAAAIVRAVEISGKAYSDQAALAVWSIAESSISVIVGCLPPFKTLISSKSMGSYNYGSSNFNPNSYNRNASARPTKRSHVASWSDVELPLQDRSTYQNPDIEIYEQNDVHITGGQVSGVMQPKNSQGSAEDYELKGDIKMVKEFSVVSSA</sequence>
<keyword evidence="4 6" id="KW-0472">Membrane</keyword>
<proteinExistence type="inferred from homology"/>
<feature type="transmembrane region" description="Helical" evidence="6">
    <location>
        <begin position="250"/>
        <end position="271"/>
    </location>
</feature>
<feature type="domain" description="Rhodopsin" evidence="7">
    <location>
        <begin position="38"/>
        <end position="276"/>
    </location>
</feature>
<feature type="transmembrane region" description="Helical" evidence="6">
    <location>
        <begin position="54"/>
        <end position="79"/>
    </location>
</feature>
<evidence type="ECO:0000313" key="8">
    <source>
        <dbReference type="EMBL" id="KAJ5299266.1"/>
    </source>
</evidence>
<feature type="transmembrane region" description="Helical" evidence="6">
    <location>
        <begin position="217"/>
        <end position="238"/>
    </location>
</feature>
<evidence type="ECO:0000313" key="9">
    <source>
        <dbReference type="Proteomes" id="UP001147746"/>
    </source>
</evidence>
<keyword evidence="3 6" id="KW-1133">Transmembrane helix</keyword>